<dbReference type="RefSeq" id="WP_106757526.1">
    <property type="nucleotide sequence ID" value="NZ_PXWF02000182.1"/>
</dbReference>
<sequence length="71" mass="7940">MRPAPVRLPLALAITLALVVKVIILSMLWKAFFSAPQTKKMRLPTEQVEQKLLGTQAIVPPPMKAEHDPLR</sequence>
<name>A0A2U2HM14_9BURK</name>
<accession>A0A2U2HM14</accession>
<feature type="transmembrane region" description="Helical" evidence="1">
    <location>
        <begin position="12"/>
        <end position="33"/>
    </location>
</feature>
<dbReference type="InterPro" id="IPR054636">
    <property type="entry name" value="CydP"/>
</dbReference>
<protein>
    <submittedName>
        <fullName evidence="2">Uncharacterized protein</fullName>
    </submittedName>
</protein>
<keyword evidence="3" id="KW-1185">Reference proteome</keyword>
<proteinExistence type="predicted"/>
<gene>
    <name evidence="2" type="ORF">C7C56_011400</name>
</gene>
<organism evidence="2 3">
    <name type="scientific">Massilia glaciei</name>
    <dbReference type="NCBI Taxonomy" id="1524097"/>
    <lineage>
        <taxon>Bacteria</taxon>
        <taxon>Pseudomonadati</taxon>
        <taxon>Pseudomonadota</taxon>
        <taxon>Betaproteobacteria</taxon>
        <taxon>Burkholderiales</taxon>
        <taxon>Oxalobacteraceae</taxon>
        <taxon>Telluria group</taxon>
        <taxon>Massilia</taxon>
    </lineage>
</organism>
<dbReference type="Proteomes" id="UP000241421">
    <property type="component" value="Unassembled WGS sequence"/>
</dbReference>
<keyword evidence="1" id="KW-0472">Membrane</keyword>
<dbReference type="AlphaFoldDB" id="A0A2U2HM14"/>
<dbReference type="EMBL" id="PXWF02000182">
    <property type="protein sequence ID" value="PWF48561.1"/>
    <property type="molecule type" value="Genomic_DNA"/>
</dbReference>
<comment type="caution">
    <text evidence="2">The sequence shown here is derived from an EMBL/GenBank/DDBJ whole genome shotgun (WGS) entry which is preliminary data.</text>
</comment>
<dbReference type="OrthoDB" id="9101846at2"/>
<reference evidence="2 3" key="1">
    <citation type="submission" date="2018-04" db="EMBL/GenBank/DDBJ databases">
        <title>Massilia violaceinigra sp. nov., a novel purple-pigmented bacterium isolated from Tianshan glacier, Xinjiang, China.</title>
        <authorList>
            <person name="Wang H."/>
        </authorList>
    </citation>
    <scope>NUCLEOTIDE SEQUENCE [LARGE SCALE GENOMIC DNA]</scope>
    <source>
        <strain evidence="2 3">B448-2</strain>
    </source>
</reference>
<keyword evidence="1" id="KW-1133">Transmembrane helix</keyword>
<evidence type="ECO:0000313" key="2">
    <source>
        <dbReference type="EMBL" id="PWF48561.1"/>
    </source>
</evidence>
<dbReference type="NCBIfam" id="NF045611">
    <property type="entry name" value="small_CydP"/>
    <property type="match status" value="1"/>
</dbReference>
<keyword evidence="1" id="KW-0812">Transmembrane</keyword>
<evidence type="ECO:0000313" key="3">
    <source>
        <dbReference type="Proteomes" id="UP000241421"/>
    </source>
</evidence>
<evidence type="ECO:0000256" key="1">
    <source>
        <dbReference type="SAM" id="Phobius"/>
    </source>
</evidence>